<organism evidence="2 3">
    <name type="scientific">Aquatica leii</name>
    <dbReference type="NCBI Taxonomy" id="1421715"/>
    <lineage>
        <taxon>Eukaryota</taxon>
        <taxon>Metazoa</taxon>
        <taxon>Ecdysozoa</taxon>
        <taxon>Arthropoda</taxon>
        <taxon>Hexapoda</taxon>
        <taxon>Insecta</taxon>
        <taxon>Pterygota</taxon>
        <taxon>Neoptera</taxon>
        <taxon>Endopterygota</taxon>
        <taxon>Coleoptera</taxon>
        <taxon>Polyphaga</taxon>
        <taxon>Elateriformia</taxon>
        <taxon>Elateroidea</taxon>
        <taxon>Lampyridae</taxon>
        <taxon>Luciolinae</taxon>
        <taxon>Aquatica</taxon>
    </lineage>
</organism>
<evidence type="ECO:0000313" key="2">
    <source>
        <dbReference type="EMBL" id="KAK4884876.1"/>
    </source>
</evidence>
<dbReference type="GO" id="GO:0005198">
    <property type="term" value="F:structural molecule activity"/>
    <property type="evidence" value="ECO:0007669"/>
    <property type="project" value="InterPro"/>
</dbReference>
<reference evidence="3" key="1">
    <citation type="submission" date="2023-01" db="EMBL/GenBank/DDBJ databases">
        <title>Key to firefly adult light organ development and bioluminescence: homeobox transcription factors regulate luciferase expression and transportation to peroxisome.</title>
        <authorList>
            <person name="Fu X."/>
        </authorList>
    </citation>
    <scope>NUCLEOTIDE SEQUENCE [LARGE SCALE GENOMIC DNA]</scope>
</reference>
<dbReference type="Proteomes" id="UP001353858">
    <property type="component" value="Unassembled WGS sequence"/>
</dbReference>
<evidence type="ECO:0000259" key="1">
    <source>
        <dbReference type="Pfam" id="PF08398"/>
    </source>
</evidence>
<dbReference type="InterPro" id="IPR036444">
    <property type="entry name" value="PLipase_A2_dom_sf"/>
</dbReference>
<name>A0AAN7PKX4_9COLE</name>
<proteinExistence type="predicted"/>
<gene>
    <name evidence="2" type="ORF">RN001_001147</name>
</gene>
<dbReference type="AlphaFoldDB" id="A0AAN7PKX4"/>
<dbReference type="Pfam" id="PF08398">
    <property type="entry name" value="Phospholip_A2_4"/>
    <property type="match status" value="1"/>
</dbReference>
<comment type="caution">
    <text evidence="2">The sequence shown here is derived from an EMBL/GenBank/DDBJ whole genome shotgun (WGS) entry which is preliminary data.</text>
</comment>
<dbReference type="GO" id="GO:0050482">
    <property type="term" value="P:arachidonate secretion"/>
    <property type="evidence" value="ECO:0007669"/>
    <property type="project" value="InterPro"/>
</dbReference>
<protein>
    <recommendedName>
        <fullName evidence="1">Phospholipase A2-like domain-containing protein</fullName>
    </recommendedName>
</protein>
<accession>A0AAN7PKX4</accession>
<feature type="domain" description="Phospholipase A2-like" evidence="1">
    <location>
        <begin position="44"/>
        <end position="116"/>
    </location>
</feature>
<dbReference type="GO" id="GO:0006644">
    <property type="term" value="P:phospholipid metabolic process"/>
    <property type="evidence" value="ECO:0007669"/>
    <property type="project" value="InterPro"/>
</dbReference>
<keyword evidence="3" id="KW-1185">Reference proteome</keyword>
<dbReference type="EMBL" id="JARPUR010000001">
    <property type="protein sequence ID" value="KAK4884876.1"/>
    <property type="molecule type" value="Genomic_DNA"/>
</dbReference>
<evidence type="ECO:0000313" key="3">
    <source>
        <dbReference type="Proteomes" id="UP001353858"/>
    </source>
</evidence>
<sequence>MFSTNNFSFTRLVVTTLYMSIRSYNKSFKGFGLINKLIDKLPVELHLPGYNFCGPGTRLTKRLARGDKGIYPLDEACREHDIAYSQTNDLSKRHEADRKLGSIAWQRFRSKDASFGEKAAALTISGVMKGKTKLGMGQKRKKKRGSISFKKAIQLARRTVGGKVQSDLKSTVKQAMKALRHQKVSPPKQRIIPIPKTGGFLPLIPLFAALGAIGSLGGGAAAVAKAVNDAKTAAKTLEETKRHNQAMEAASVGKGLYLKPYKKGLGLYIHPYQKNSQ</sequence>
<dbReference type="GO" id="GO:0004623">
    <property type="term" value="F:phospholipase A2 activity"/>
    <property type="evidence" value="ECO:0007669"/>
    <property type="project" value="InterPro"/>
</dbReference>
<dbReference type="InterPro" id="IPR013607">
    <property type="entry name" value="Phospholipase_A2-like"/>
</dbReference>
<dbReference type="Gene3D" id="1.20.90.10">
    <property type="entry name" value="Phospholipase A2 domain"/>
    <property type="match status" value="1"/>
</dbReference>